<dbReference type="Pfam" id="PF13391">
    <property type="entry name" value="HNH_2"/>
    <property type="match status" value="1"/>
</dbReference>
<sequence>MLSDQGRRLLELLVSVLPQIRVANPKTYISYGTAHTQLGLELMAETYGRSLQRQGLDELARWTKINGFPAITGLIVNMERKSDFYMQPGSGYFDLYERAIDDFRWWEHEIVKSLSFNWAPYLIGLTLVESPRAVDLDIPERVEATVYRILRDSKLSQQIKAIHNNECQICGHTIIMPNGTRYSEAHHIQPLGMPHNGPDVIDNMVCVCPNHHVELDYGVIRLSIDMLRGACGHYISEKYIDYHNNFYGL</sequence>
<dbReference type="Gene3D" id="1.10.30.50">
    <property type="match status" value="1"/>
</dbReference>
<organism evidence="2 3">
    <name type="scientific">Alishewanella jeotgali KCTC 22429</name>
    <dbReference type="NCBI Taxonomy" id="1129374"/>
    <lineage>
        <taxon>Bacteria</taxon>
        <taxon>Pseudomonadati</taxon>
        <taxon>Pseudomonadota</taxon>
        <taxon>Gammaproteobacteria</taxon>
        <taxon>Alteromonadales</taxon>
        <taxon>Alteromonadaceae</taxon>
        <taxon>Alishewanella</taxon>
    </lineage>
</organism>
<comment type="caution">
    <text evidence="2">The sequence shown here is derived from an EMBL/GenBank/DDBJ whole genome shotgun (WGS) entry which is preliminary data.</text>
</comment>
<dbReference type="SMART" id="SM00507">
    <property type="entry name" value="HNHc"/>
    <property type="match status" value="1"/>
</dbReference>
<dbReference type="eggNOG" id="COG3440">
    <property type="taxonomic scope" value="Bacteria"/>
</dbReference>
<dbReference type="Proteomes" id="UP000012046">
    <property type="component" value="Unassembled WGS sequence"/>
</dbReference>
<dbReference type="RefSeq" id="WP_008951134.1">
    <property type="nucleotide sequence ID" value="NZ_AHTH01000040.1"/>
</dbReference>
<dbReference type="CDD" id="cd00085">
    <property type="entry name" value="HNHc"/>
    <property type="match status" value="1"/>
</dbReference>
<dbReference type="STRING" id="1129374.AJE_12283"/>
<protein>
    <recommendedName>
        <fullName evidence="1">HNH nuclease domain-containing protein</fullName>
    </recommendedName>
</protein>
<dbReference type="InterPro" id="IPR003615">
    <property type="entry name" value="HNH_nuc"/>
</dbReference>
<proteinExistence type="predicted"/>
<accession>H3ZGI4</accession>
<name>H3ZGI4_9ALTE</name>
<dbReference type="EMBL" id="AHTH01000040">
    <property type="protein sequence ID" value="EHR40296.1"/>
    <property type="molecule type" value="Genomic_DNA"/>
</dbReference>
<dbReference type="PATRIC" id="fig|1129374.4.peg.2436"/>
<reference evidence="2 3" key="1">
    <citation type="journal article" date="2012" name="J. Bacteriol.">
        <title>Genome Sequence of Extracellular-Protease-Producing Alishewanella jeotgali Isolated from Traditional Korean Fermented Seafood.</title>
        <authorList>
            <person name="Jung J."/>
            <person name="Chun J."/>
            <person name="Park W."/>
        </authorList>
    </citation>
    <scope>NUCLEOTIDE SEQUENCE [LARGE SCALE GENOMIC DNA]</scope>
    <source>
        <strain evidence="2 3">KCTC 22429</strain>
    </source>
</reference>
<evidence type="ECO:0000259" key="1">
    <source>
        <dbReference type="SMART" id="SM00507"/>
    </source>
</evidence>
<feature type="domain" description="HNH nuclease" evidence="1">
    <location>
        <begin position="154"/>
        <end position="213"/>
    </location>
</feature>
<gene>
    <name evidence="2" type="ORF">AJE_12283</name>
</gene>
<dbReference type="AlphaFoldDB" id="H3ZGI4"/>
<keyword evidence="3" id="KW-1185">Reference proteome</keyword>
<evidence type="ECO:0000313" key="2">
    <source>
        <dbReference type="EMBL" id="EHR40296.1"/>
    </source>
</evidence>
<evidence type="ECO:0000313" key="3">
    <source>
        <dbReference type="Proteomes" id="UP000012046"/>
    </source>
</evidence>